<dbReference type="InterPro" id="IPR009858">
    <property type="entry name" value="DUF1415"/>
</dbReference>
<dbReference type="RefSeq" id="WP_148068127.1">
    <property type="nucleotide sequence ID" value="NZ_VRZA01000003.1"/>
</dbReference>
<dbReference type="Proteomes" id="UP000321039">
    <property type="component" value="Unassembled WGS sequence"/>
</dbReference>
<evidence type="ECO:0000313" key="1">
    <source>
        <dbReference type="EMBL" id="TXS93784.1"/>
    </source>
</evidence>
<protein>
    <submittedName>
        <fullName evidence="1">DUF1415 domain-containing protein</fullName>
    </submittedName>
</protein>
<evidence type="ECO:0000313" key="2">
    <source>
        <dbReference type="Proteomes" id="UP000321039"/>
    </source>
</evidence>
<reference evidence="1 2" key="1">
    <citation type="submission" date="2019-08" db="EMBL/GenBank/DDBJ databases">
        <title>Parahaliea maris sp. nov., isolated from the surface seawater.</title>
        <authorList>
            <person name="Liu Y."/>
        </authorList>
    </citation>
    <scope>NUCLEOTIDE SEQUENCE [LARGE SCALE GENOMIC DNA]</scope>
    <source>
        <strain evidence="1 2">HSLHS9</strain>
    </source>
</reference>
<accession>A0A5C9A1B9</accession>
<gene>
    <name evidence="1" type="ORF">FV139_09095</name>
</gene>
<keyword evidence="2" id="KW-1185">Reference proteome</keyword>
<dbReference type="EMBL" id="VRZA01000003">
    <property type="protein sequence ID" value="TXS93784.1"/>
    <property type="molecule type" value="Genomic_DNA"/>
</dbReference>
<sequence length="193" mass="21531">MSSQPVTAGEAEEQTRSWLAEFVVGLNLCPFARPLLSSPALRISVCSAHERADLHHAFLAELDLLQSRSEADIATTLLVFPQALAGFDDYLDFLAEAQPMLEQVGLDGVVQLASFHPDYRFEGEPEDAASHFTNRSPWPTVHLLREAMLTRLLASYPDPESIPEDNIAHLERLGREELEGRWQALFDAPGRPR</sequence>
<dbReference type="Pfam" id="PF07209">
    <property type="entry name" value="DUF1415"/>
    <property type="match status" value="1"/>
</dbReference>
<name>A0A5C9A1B9_9GAMM</name>
<comment type="caution">
    <text evidence="1">The sequence shown here is derived from an EMBL/GenBank/DDBJ whole genome shotgun (WGS) entry which is preliminary data.</text>
</comment>
<proteinExistence type="predicted"/>
<dbReference type="AlphaFoldDB" id="A0A5C9A1B9"/>
<organism evidence="1 2">
    <name type="scientific">Parahaliea maris</name>
    <dbReference type="NCBI Taxonomy" id="2716870"/>
    <lineage>
        <taxon>Bacteria</taxon>
        <taxon>Pseudomonadati</taxon>
        <taxon>Pseudomonadota</taxon>
        <taxon>Gammaproteobacteria</taxon>
        <taxon>Cellvibrionales</taxon>
        <taxon>Halieaceae</taxon>
        <taxon>Parahaliea</taxon>
    </lineage>
</organism>